<keyword evidence="3" id="KW-1185">Reference proteome</keyword>
<reference evidence="2 3" key="1">
    <citation type="submission" date="2019-10" db="EMBL/GenBank/DDBJ databases">
        <authorList>
            <person name="Palmer J.M."/>
        </authorList>
    </citation>
    <scope>NUCLEOTIDE SEQUENCE [LARGE SCALE GENOMIC DNA]</scope>
    <source>
        <strain evidence="2 3">TWF506</strain>
    </source>
</reference>
<sequence>MDCRRDPTTGEPIGSIVYDKPSEVPEWLILNLLPLGAIGFGNVAKVVAMIRRIMEEEGHGVCEAVIRGVKLFGVTDPQTIEKIRCAGSPTITTATTTTTITNTTTTTTTTKPITKPATRATRATTTTANTNTNTKITSTWAPRASVKPIARASDKPAVTAACQPATAVSAPPAYILAPLARLRGGAKPRPHERWMLKYLEGEGGRKKEEDEEKEKEKKKEETGGEEVLGPDKTEPLVARAVERAYVPPHLRHKLPAWFLARASSSQ</sequence>
<dbReference type="EMBL" id="JAVHJM010000009">
    <property type="protein sequence ID" value="KAK6506509.1"/>
    <property type="molecule type" value="Genomic_DNA"/>
</dbReference>
<gene>
    <name evidence="2" type="ORF">TWF506_011415</name>
</gene>
<dbReference type="AlphaFoldDB" id="A0AAN8RVL1"/>
<comment type="caution">
    <text evidence="2">The sequence shown here is derived from an EMBL/GenBank/DDBJ whole genome shotgun (WGS) entry which is preliminary data.</text>
</comment>
<evidence type="ECO:0000313" key="2">
    <source>
        <dbReference type="EMBL" id="KAK6506509.1"/>
    </source>
</evidence>
<proteinExistence type="predicted"/>
<dbReference type="Proteomes" id="UP001307849">
    <property type="component" value="Unassembled WGS sequence"/>
</dbReference>
<feature type="region of interest" description="Disordered" evidence="1">
    <location>
        <begin position="202"/>
        <end position="235"/>
    </location>
</feature>
<organism evidence="2 3">
    <name type="scientific">Arthrobotrys conoides</name>
    <dbReference type="NCBI Taxonomy" id="74498"/>
    <lineage>
        <taxon>Eukaryota</taxon>
        <taxon>Fungi</taxon>
        <taxon>Dikarya</taxon>
        <taxon>Ascomycota</taxon>
        <taxon>Pezizomycotina</taxon>
        <taxon>Orbiliomycetes</taxon>
        <taxon>Orbiliales</taxon>
        <taxon>Orbiliaceae</taxon>
        <taxon>Arthrobotrys</taxon>
    </lineage>
</organism>
<name>A0AAN8RVL1_9PEZI</name>
<feature type="compositionally biased region" description="Basic and acidic residues" evidence="1">
    <location>
        <begin position="202"/>
        <end position="222"/>
    </location>
</feature>
<accession>A0AAN8RVL1</accession>
<protein>
    <submittedName>
        <fullName evidence="2">Uncharacterized protein</fullName>
    </submittedName>
</protein>
<evidence type="ECO:0000256" key="1">
    <source>
        <dbReference type="SAM" id="MobiDB-lite"/>
    </source>
</evidence>
<evidence type="ECO:0000313" key="3">
    <source>
        <dbReference type="Proteomes" id="UP001307849"/>
    </source>
</evidence>